<dbReference type="PaxDb" id="4081-Solyc03g077890.1.1"/>
<dbReference type="InParanoid" id="K4BHL9"/>
<sequence length="268" mass="31208">MGFVGGGEYSIYTTFQSPWWLLIMPFSLPRVEMFLTGPSMLSLKQLCLYPTFRYRKCCDFFLDKCSRGQKELELRRWWSLGTRRRCGKCIPCLYSLAALGVDTKTTFVKGMIDMQSLVVHKLEERFDFVWGICIPNPFEILIWFQDLGFMCCFYVWHFPNTSEMPMQRVLEHVWRSWSLQLLEKRILEVATEEVIMQDMMILVNLGNDEGYHKLGDVFLHDDGIIRGPSIGNEIGLARAIDGGLEGFGHLGTSHKRRVELNSWDMYDL</sequence>
<dbReference type="HOGENOM" id="CLU_1039779_0_0_1"/>
<proteinExistence type="predicted"/>
<dbReference type="Gramene" id="Solyc03g077890.1.1">
    <property type="protein sequence ID" value="Solyc03g077890.1.1"/>
    <property type="gene ID" value="Solyc03g077890.1"/>
</dbReference>
<organism evidence="1">
    <name type="scientific">Solanum lycopersicum</name>
    <name type="common">Tomato</name>
    <name type="synonym">Lycopersicon esculentum</name>
    <dbReference type="NCBI Taxonomy" id="4081"/>
    <lineage>
        <taxon>Eukaryota</taxon>
        <taxon>Viridiplantae</taxon>
        <taxon>Streptophyta</taxon>
        <taxon>Embryophyta</taxon>
        <taxon>Tracheophyta</taxon>
        <taxon>Spermatophyta</taxon>
        <taxon>Magnoliopsida</taxon>
        <taxon>eudicotyledons</taxon>
        <taxon>Gunneridae</taxon>
        <taxon>Pentapetalae</taxon>
        <taxon>asterids</taxon>
        <taxon>lamiids</taxon>
        <taxon>Solanales</taxon>
        <taxon>Solanaceae</taxon>
        <taxon>Solanoideae</taxon>
        <taxon>Solaneae</taxon>
        <taxon>Solanum</taxon>
        <taxon>Solanum subgen. Lycopersicon</taxon>
    </lineage>
</organism>
<dbReference type="Proteomes" id="UP000004994">
    <property type="component" value="Chromosome 3"/>
</dbReference>
<evidence type="ECO:0000313" key="2">
    <source>
        <dbReference type="Proteomes" id="UP000004994"/>
    </source>
</evidence>
<reference evidence="1" key="2">
    <citation type="submission" date="2015-06" db="UniProtKB">
        <authorList>
            <consortium name="EnsemblPlants"/>
        </authorList>
    </citation>
    <scope>IDENTIFICATION</scope>
    <source>
        <strain evidence="1">cv. Heinz 1706</strain>
    </source>
</reference>
<protein>
    <submittedName>
        <fullName evidence="1">Uncharacterized protein</fullName>
    </submittedName>
</protein>
<keyword evidence="2" id="KW-1185">Reference proteome</keyword>
<evidence type="ECO:0000313" key="1">
    <source>
        <dbReference type="EnsemblPlants" id="Solyc03g077890.1.1"/>
    </source>
</evidence>
<name>K4BHL9_SOLLC</name>
<dbReference type="AlphaFoldDB" id="K4BHL9"/>
<dbReference type="EnsemblPlants" id="Solyc03g077890.1.1">
    <property type="protein sequence ID" value="Solyc03g077890.1.1"/>
    <property type="gene ID" value="Solyc03g077890.1"/>
</dbReference>
<accession>K4BHL9</accession>
<reference evidence="1" key="1">
    <citation type="journal article" date="2012" name="Nature">
        <title>The tomato genome sequence provides insights into fleshy fruit evolution.</title>
        <authorList>
            <consortium name="Tomato Genome Consortium"/>
        </authorList>
    </citation>
    <scope>NUCLEOTIDE SEQUENCE [LARGE SCALE GENOMIC DNA]</scope>
    <source>
        <strain evidence="1">cv. Heinz 1706</strain>
    </source>
</reference>